<dbReference type="Proteomes" id="UP000057181">
    <property type="component" value="Chromosome"/>
</dbReference>
<dbReference type="GO" id="GO:0004527">
    <property type="term" value="F:exonuclease activity"/>
    <property type="evidence" value="ECO:0007669"/>
    <property type="project" value="UniProtKB-KW"/>
</dbReference>
<dbReference type="STRING" id="446860.AS188_13190"/>
<evidence type="ECO:0000256" key="8">
    <source>
        <dbReference type="ARBA" id="ARBA00022840"/>
    </source>
</evidence>
<comment type="similarity">
    <text evidence="1">Belongs to the helicase family. UvrD subfamily.</text>
</comment>
<feature type="domain" description="UvrD-like helicase C-terminal" evidence="18">
    <location>
        <begin position="431"/>
        <end position="745"/>
    </location>
</feature>
<evidence type="ECO:0000256" key="3">
    <source>
        <dbReference type="ARBA" id="ARBA00022741"/>
    </source>
</evidence>
<dbReference type="Pfam" id="PF00580">
    <property type="entry name" value="UvrD-helicase"/>
    <property type="match status" value="1"/>
</dbReference>
<evidence type="ECO:0000256" key="12">
    <source>
        <dbReference type="ARBA" id="ARBA00034617"/>
    </source>
</evidence>
<comment type="catalytic activity">
    <reaction evidence="12">
        <text>Couples ATP hydrolysis with the unwinding of duplex DNA by translocating in the 3'-5' direction.</text>
        <dbReference type="EC" id="5.6.2.4"/>
    </reaction>
</comment>
<evidence type="ECO:0000259" key="17">
    <source>
        <dbReference type="PROSITE" id="PS51198"/>
    </source>
</evidence>
<dbReference type="InterPro" id="IPR000212">
    <property type="entry name" value="DNA_helicase_UvrD/REP"/>
</dbReference>
<keyword evidence="4" id="KW-0227">DNA damage</keyword>
<feature type="compositionally biased region" description="Basic and acidic residues" evidence="16">
    <location>
        <begin position="373"/>
        <end position="382"/>
    </location>
</feature>
<dbReference type="GO" id="GO:0005524">
    <property type="term" value="F:ATP binding"/>
    <property type="evidence" value="ECO:0007669"/>
    <property type="project" value="UniProtKB-UniRule"/>
</dbReference>
<dbReference type="GO" id="GO:0000725">
    <property type="term" value="P:recombinational repair"/>
    <property type="evidence" value="ECO:0007669"/>
    <property type="project" value="TreeGrafter"/>
</dbReference>
<feature type="region of interest" description="Disordered" evidence="16">
    <location>
        <begin position="370"/>
        <end position="456"/>
    </location>
</feature>
<evidence type="ECO:0000256" key="2">
    <source>
        <dbReference type="ARBA" id="ARBA00022722"/>
    </source>
</evidence>
<dbReference type="PROSITE" id="PS51217">
    <property type="entry name" value="UVRD_HELICASE_CTER"/>
    <property type="match status" value="1"/>
</dbReference>
<feature type="compositionally biased region" description="Low complexity" evidence="16">
    <location>
        <begin position="401"/>
        <end position="415"/>
    </location>
</feature>
<feature type="compositionally biased region" description="Low complexity" evidence="16">
    <location>
        <begin position="424"/>
        <end position="438"/>
    </location>
</feature>
<dbReference type="Gene3D" id="1.10.486.10">
    <property type="entry name" value="PCRA, domain 4"/>
    <property type="match status" value="1"/>
</dbReference>
<dbReference type="GO" id="GO:0033202">
    <property type="term" value="C:DNA helicase complex"/>
    <property type="evidence" value="ECO:0007669"/>
    <property type="project" value="TreeGrafter"/>
</dbReference>
<dbReference type="PROSITE" id="PS51198">
    <property type="entry name" value="UVRD_HELICASE_ATP_BIND"/>
    <property type="match status" value="1"/>
</dbReference>
<dbReference type="PANTHER" id="PTHR11070">
    <property type="entry name" value="UVRD / RECB / PCRA DNA HELICASE FAMILY MEMBER"/>
    <property type="match status" value="1"/>
</dbReference>
<dbReference type="OrthoDB" id="5240387at2"/>
<dbReference type="InterPro" id="IPR038726">
    <property type="entry name" value="PDDEXK_AddAB-type"/>
</dbReference>
<dbReference type="AlphaFoldDB" id="A0A0U3GMV3"/>
<dbReference type="Pfam" id="PF12705">
    <property type="entry name" value="PDDEXK_1"/>
    <property type="match status" value="1"/>
</dbReference>
<dbReference type="GO" id="GO:0003677">
    <property type="term" value="F:DNA binding"/>
    <property type="evidence" value="ECO:0007669"/>
    <property type="project" value="UniProtKB-KW"/>
</dbReference>
<sequence length="1197" mass="127955">MHRTERTAPRTGPAAPHAPGDGGPVRWTLVPPPGTEQARPPWRPTADQAAVTALRPGCGPRLVVGGPGTGRTRVLVELAARRIRDGLDPDRLLVLTPSRLSAARVRDDLTAAVAATMSSPPVRAWQSYAFDLLRRARNEGLLPGVDRAPKLLSGPEQDVLVAELMAGHALGEGAAVVWPRDLQEAVGTRGFRQEVREVFDRMSEHDLAPEQLRRLGRAMDRPDWAAAAALRAEYQAVRRLRMPEAYDPAALVSEAARLLEAQPGFLRAEQERLELLLVDDLQEATPSIHRLLAVLGRGRDVVATACPDTVVQGFRGARPDLLRSLEDRLAEPGRPLRRHDLGTSLRMPPAVTEVWRRVAERVPALVRAPRALEPARAEHGPGADRPAPAAPDGDRPGEGGPAARAAVPGPAAAPGTLGGQHPVGARGPAGPQEAGAGAHDPEAADDGPDDRDAPDAADRGEVLTAVLSSPLHEARWIAHQVLERHLVHGVPLGDMAVIVRNGRQLEGLERQLTVLGVPVSTSAAETPVRDEPAVRPLLAALRIVTEADAAGSRGDGSPGDHHGALTVQAAVELLTSRIGGASPMDLRRLRQRLRTEELADGGGRGSDDLLVEALAAPAALDAAGVRSAPARRVARMIAAGTRALHEEGATAETVLWALWEAAGVAEGWRRRALEGGPAGERADRDLDAVVALFESAERYVDHLPGASAAQFLDYVESQELPMDTLAARAPTDETVEIMTPATAAGRQWPVVFVAGVQESVWPNTRLRGRLLGADLLTDALDLGVEQAARTTPLSRLRQVRHDELRSFSAAVSRSSGTLVVTAAANEDEQPSEFLDLVDPPGPGAPARTPVDAPRPMTLRALVAELRQWVQRHEEDPVRAEAAARLLHRIAASPRPVPGADPGTWWGTAALTSTDPVFDDGVPVPVSPSRIEAIHRSPLDWFVAASRAEPATDLSRSLGSLVHAIAEELPESSGGELVEELDRRWHTLGLPETWETEVQLRRARQMLRKFAQYVVDARQEHGRRLAAVEGSFDVLVRGPARDALLRGRVDRLEVDAQGRYVVVDLKTGRTKPAGAKIPEHPQLAAYQVALAAGAGAAMAGGTDEERLELPEGAVAELPGGALLVQLGTDEKTPRVQQQDPLDPQADWARLLITRAAELVAGETFTARHDQSEGTFNGHGCKLPQICPLCAEGRQVSEP</sequence>
<keyword evidence="9" id="KW-0238">DNA-binding</keyword>
<evidence type="ECO:0000256" key="9">
    <source>
        <dbReference type="ARBA" id="ARBA00023125"/>
    </source>
</evidence>
<feature type="domain" description="UvrD-like helicase ATP-binding" evidence="17">
    <location>
        <begin position="44"/>
        <end position="348"/>
    </location>
</feature>
<evidence type="ECO:0000256" key="11">
    <source>
        <dbReference type="ARBA" id="ARBA00023235"/>
    </source>
</evidence>
<evidence type="ECO:0000256" key="10">
    <source>
        <dbReference type="ARBA" id="ARBA00023204"/>
    </source>
</evidence>
<dbReference type="Proteomes" id="UP000321155">
    <property type="component" value="Unassembled WGS sequence"/>
</dbReference>
<reference evidence="20 22" key="2">
    <citation type="submission" date="2019-07" db="EMBL/GenBank/DDBJ databases">
        <title>Whole genome shotgun sequence of Kocuria flava NBRC 107626.</title>
        <authorList>
            <person name="Hosoyama A."/>
            <person name="Uohara A."/>
            <person name="Ohji S."/>
            <person name="Ichikawa N."/>
        </authorList>
    </citation>
    <scope>NUCLEOTIDE SEQUENCE [LARGE SCALE GENOMIC DNA]</scope>
    <source>
        <strain evidence="20 22">NBRC 107626</strain>
    </source>
</reference>
<evidence type="ECO:0000256" key="1">
    <source>
        <dbReference type="ARBA" id="ARBA00009922"/>
    </source>
</evidence>
<evidence type="ECO:0000259" key="18">
    <source>
        <dbReference type="PROSITE" id="PS51217"/>
    </source>
</evidence>
<dbReference type="KEGG" id="kfv:AS188_13190"/>
<evidence type="ECO:0000256" key="6">
    <source>
        <dbReference type="ARBA" id="ARBA00022806"/>
    </source>
</evidence>
<dbReference type="InterPro" id="IPR027417">
    <property type="entry name" value="P-loop_NTPase"/>
</dbReference>
<keyword evidence="8 15" id="KW-0067">ATP-binding</keyword>
<evidence type="ECO:0000313" key="21">
    <source>
        <dbReference type="Proteomes" id="UP000057181"/>
    </source>
</evidence>
<dbReference type="Gene3D" id="3.90.320.10">
    <property type="match status" value="1"/>
</dbReference>
<keyword evidence="7" id="KW-0269">Exonuclease</keyword>
<name>A0A0U3GMV3_9MICC</name>
<keyword evidence="6 15" id="KW-0347">Helicase</keyword>
<gene>
    <name evidence="19" type="ORF">AS188_13190</name>
    <name evidence="20" type="ORF">KFL01_08010</name>
</gene>
<evidence type="ECO:0000256" key="4">
    <source>
        <dbReference type="ARBA" id="ARBA00022763"/>
    </source>
</evidence>
<evidence type="ECO:0000313" key="19">
    <source>
        <dbReference type="EMBL" id="ALU40547.1"/>
    </source>
</evidence>
<keyword evidence="11" id="KW-0413">Isomerase</keyword>
<keyword evidence="3 15" id="KW-0547">Nucleotide-binding</keyword>
<keyword evidence="5 15" id="KW-0378">Hydrolase</keyword>
<keyword evidence="2" id="KW-0540">Nuclease</keyword>
<accession>A0A0U3GMV3</accession>
<keyword evidence="10" id="KW-0234">DNA repair</keyword>
<evidence type="ECO:0000313" key="22">
    <source>
        <dbReference type="Proteomes" id="UP000321155"/>
    </source>
</evidence>
<dbReference type="GO" id="GO:0043138">
    <property type="term" value="F:3'-5' DNA helicase activity"/>
    <property type="evidence" value="ECO:0007669"/>
    <property type="project" value="UniProtKB-EC"/>
</dbReference>
<dbReference type="Gene3D" id="3.40.50.300">
    <property type="entry name" value="P-loop containing nucleotide triphosphate hydrolases"/>
    <property type="match status" value="2"/>
</dbReference>
<evidence type="ECO:0000256" key="16">
    <source>
        <dbReference type="SAM" id="MobiDB-lite"/>
    </source>
</evidence>
<dbReference type="Gene3D" id="1.10.10.160">
    <property type="match status" value="1"/>
</dbReference>
<organism evidence="19 21">
    <name type="scientific">Kocuria flava</name>
    <dbReference type="NCBI Taxonomy" id="446860"/>
    <lineage>
        <taxon>Bacteria</taxon>
        <taxon>Bacillati</taxon>
        <taxon>Actinomycetota</taxon>
        <taxon>Actinomycetes</taxon>
        <taxon>Micrococcales</taxon>
        <taxon>Micrococcaceae</taxon>
        <taxon>Kocuria</taxon>
    </lineage>
</organism>
<feature type="binding site" evidence="15">
    <location>
        <begin position="65"/>
        <end position="72"/>
    </location>
    <ligand>
        <name>ATP</name>
        <dbReference type="ChEBI" id="CHEBI:30616"/>
    </ligand>
</feature>
<dbReference type="EC" id="5.6.2.4" evidence="13"/>
<dbReference type="SUPFAM" id="SSF52540">
    <property type="entry name" value="P-loop containing nucleoside triphosphate hydrolases"/>
    <property type="match status" value="1"/>
</dbReference>
<dbReference type="GO" id="GO:0005829">
    <property type="term" value="C:cytosol"/>
    <property type="evidence" value="ECO:0007669"/>
    <property type="project" value="TreeGrafter"/>
</dbReference>
<dbReference type="InterPro" id="IPR014017">
    <property type="entry name" value="DNA_helicase_UvrD-like_C"/>
</dbReference>
<feature type="region of interest" description="Disordered" evidence="16">
    <location>
        <begin position="1"/>
        <end position="42"/>
    </location>
</feature>
<dbReference type="EMBL" id="BJZR01000013">
    <property type="protein sequence ID" value="GEO91495.1"/>
    <property type="molecule type" value="Genomic_DNA"/>
</dbReference>
<feature type="region of interest" description="Disordered" evidence="16">
    <location>
        <begin position="832"/>
        <end position="852"/>
    </location>
</feature>
<evidence type="ECO:0000313" key="20">
    <source>
        <dbReference type="EMBL" id="GEO91495.1"/>
    </source>
</evidence>
<evidence type="ECO:0000256" key="7">
    <source>
        <dbReference type="ARBA" id="ARBA00022839"/>
    </source>
</evidence>
<dbReference type="InterPro" id="IPR013986">
    <property type="entry name" value="DExx_box_DNA_helicase_dom_sf"/>
</dbReference>
<evidence type="ECO:0000256" key="5">
    <source>
        <dbReference type="ARBA" id="ARBA00022801"/>
    </source>
</evidence>
<evidence type="ECO:0000256" key="15">
    <source>
        <dbReference type="PROSITE-ProRule" id="PRU00560"/>
    </source>
</evidence>
<reference evidence="19 21" key="1">
    <citation type="submission" date="2015-11" db="EMBL/GenBank/DDBJ databases">
        <title>Complete Genome Sequence of Kocuria flava strain HO-9041.</title>
        <authorList>
            <person name="Zhou M."/>
            <person name="Dai J."/>
        </authorList>
    </citation>
    <scope>NUCLEOTIDE SEQUENCE [LARGE SCALE GENOMIC DNA]</scope>
    <source>
        <strain evidence="19 21">HO-9041</strain>
    </source>
</reference>
<comment type="catalytic activity">
    <reaction evidence="14">
        <text>ATP + H2O = ADP + phosphate + H(+)</text>
        <dbReference type="Rhea" id="RHEA:13065"/>
        <dbReference type="ChEBI" id="CHEBI:15377"/>
        <dbReference type="ChEBI" id="CHEBI:15378"/>
        <dbReference type="ChEBI" id="CHEBI:30616"/>
        <dbReference type="ChEBI" id="CHEBI:43474"/>
        <dbReference type="ChEBI" id="CHEBI:456216"/>
        <dbReference type="EC" id="5.6.2.4"/>
    </reaction>
</comment>
<keyword evidence="22" id="KW-1185">Reference proteome</keyword>
<dbReference type="InterPro" id="IPR014016">
    <property type="entry name" value="UvrD-like_ATP-bd"/>
</dbReference>
<evidence type="ECO:0000256" key="14">
    <source>
        <dbReference type="ARBA" id="ARBA00048988"/>
    </source>
</evidence>
<dbReference type="RefSeq" id="WP_058859234.1">
    <property type="nucleotide sequence ID" value="NZ_BJZR01000013.1"/>
</dbReference>
<dbReference type="InterPro" id="IPR011604">
    <property type="entry name" value="PDDEXK-like_dom_sf"/>
</dbReference>
<proteinExistence type="inferred from homology"/>
<dbReference type="PANTHER" id="PTHR11070:SF59">
    <property type="entry name" value="DNA 3'-5' HELICASE"/>
    <property type="match status" value="1"/>
</dbReference>
<dbReference type="EMBL" id="CP013254">
    <property type="protein sequence ID" value="ALU40547.1"/>
    <property type="molecule type" value="Genomic_DNA"/>
</dbReference>
<protein>
    <recommendedName>
        <fullName evidence="13">DNA 3'-5' helicase</fullName>
        <ecNumber evidence="13">5.6.2.4</ecNumber>
    </recommendedName>
</protein>
<evidence type="ECO:0000256" key="13">
    <source>
        <dbReference type="ARBA" id="ARBA00034808"/>
    </source>
</evidence>